<dbReference type="InterPro" id="IPR026444">
    <property type="entry name" value="Secre_tail"/>
</dbReference>
<dbReference type="InterPro" id="IPR022409">
    <property type="entry name" value="PKD/Chitinase_dom"/>
</dbReference>
<dbReference type="NCBIfam" id="TIGR04183">
    <property type="entry name" value="Por_Secre_tail"/>
    <property type="match status" value="1"/>
</dbReference>
<dbReference type="Pfam" id="PF18911">
    <property type="entry name" value="PKD_4"/>
    <property type="match status" value="1"/>
</dbReference>
<proteinExistence type="predicted"/>
<dbReference type="SUPFAM" id="SSF49299">
    <property type="entry name" value="PKD domain"/>
    <property type="match status" value="1"/>
</dbReference>
<evidence type="ECO:0000256" key="1">
    <source>
        <dbReference type="ARBA" id="ARBA00022729"/>
    </source>
</evidence>
<name>A0ABT0PWC5_9FLAO</name>
<dbReference type="InterPro" id="IPR035986">
    <property type="entry name" value="PKD_dom_sf"/>
</dbReference>
<evidence type="ECO:0000313" key="4">
    <source>
        <dbReference type="Proteomes" id="UP001203607"/>
    </source>
</evidence>
<dbReference type="PROSITE" id="PS50093">
    <property type="entry name" value="PKD"/>
    <property type="match status" value="1"/>
</dbReference>
<accession>A0ABT0PWC5</accession>
<dbReference type="Proteomes" id="UP001203607">
    <property type="component" value="Unassembled WGS sequence"/>
</dbReference>
<evidence type="ECO:0000313" key="3">
    <source>
        <dbReference type="EMBL" id="MCL6275682.1"/>
    </source>
</evidence>
<dbReference type="Pfam" id="PF18962">
    <property type="entry name" value="Por_Secre_tail"/>
    <property type="match status" value="1"/>
</dbReference>
<reference evidence="3 4" key="1">
    <citation type="submission" date="2022-05" db="EMBL/GenBank/DDBJ databases">
        <authorList>
            <person name="Park J.-S."/>
        </authorList>
    </citation>
    <scope>NUCLEOTIDE SEQUENCE [LARGE SCALE GENOMIC DNA]</scope>
    <source>
        <strain evidence="3 4">2012CJ35-5</strain>
    </source>
</reference>
<protein>
    <submittedName>
        <fullName evidence="3">PKD domain-containing protein</fullName>
    </submittedName>
</protein>
<dbReference type="InterPro" id="IPR000601">
    <property type="entry name" value="PKD_dom"/>
</dbReference>
<dbReference type="RefSeq" id="WP_249658869.1">
    <property type="nucleotide sequence ID" value="NZ_JAMFMA010000006.1"/>
</dbReference>
<sequence>NETNLPPTAIATATPLNGDAPLNVNFTGNSSVDDNGIVSYLWDFGDGTTSNAINPTHTYISSGVFNASLTVTDIEGLVSTDFVSINVTAQNTEGVIGYTLIDSSTNSELLELSDGLQIDANLTDGVLLNIRANTNPPIVGSVRLQLTGALTRSSTENVAPYALYGDLGGNYLGTNFPSGNYTLSATPYSGSNLSGIEGETVTINFSIVDSGSTLRVAPLNALKIDMHPNPVSEVAHVGISENQSKIAEISIYDVAGRRVKTIKNKDLKWENGDVLLSVQEFEDGFYFVVAVTESLDIVQTRMVVKTK</sequence>
<gene>
    <name evidence="3" type="ORF">M3P19_16830</name>
</gene>
<evidence type="ECO:0000259" key="2">
    <source>
        <dbReference type="PROSITE" id="PS50093"/>
    </source>
</evidence>
<comment type="caution">
    <text evidence="3">The sequence shown here is derived from an EMBL/GenBank/DDBJ whole genome shotgun (WGS) entry which is preliminary data.</text>
</comment>
<dbReference type="EMBL" id="JAMFMA010000006">
    <property type="protein sequence ID" value="MCL6275682.1"/>
    <property type="molecule type" value="Genomic_DNA"/>
</dbReference>
<organism evidence="3 4">
    <name type="scientific">Flagellimonas spongiicola</name>
    <dbReference type="NCBI Taxonomy" id="2942208"/>
    <lineage>
        <taxon>Bacteria</taxon>
        <taxon>Pseudomonadati</taxon>
        <taxon>Bacteroidota</taxon>
        <taxon>Flavobacteriia</taxon>
        <taxon>Flavobacteriales</taxon>
        <taxon>Flavobacteriaceae</taxon>
        <taxon>Flagellimonas</taxon>
    </lineage>
</organism>
<keyword evidence="1" id="KW-0732">Signal</keyword>
<keyword evidence="4" id="KW-1185">Reference proteome</keyword>
<feature type="domain" description="PKD" evidence="2">
    <location>
        <begin position="7"/>
        <end position="89"/>
    </location>
</feature>
<dbReference type="InterPro" id="IPR013783">
    <property type="entry name" value="Ig-like_fold"/>
</dbReference>
<dbReference type="Gene3D" id="2.60.40.10">
    <property type="entry name" value="Immunoglobulins"/>
    <property type="match status" value="1"/>
</dbReference>
<dbReference type="CDD" id="cd00146">
    <property type="entry name" value="PKD"/>
    <property type="match status" value="1"/>
</dbReference>
<dbReference type="SMART" id="SM00089">
    <property type="entry name" value="PKD"/>
    <property type="match status" value="1"/>
</dbReference>
<feature type="non-terminal residue" evidence="3">
    <location>
        <position position="1"/>
    </location>
</feature>